<accession>A0ABV8KM69</accession>
<gene>
    <name evidence="2" type="ORF">ACFOX0_14415</name>
</gene>
<dbReference type="EMBL" id="JBHSBN010000008">
    <property type="protein sequence ID" value="MFC4107116.1"/>
    <property type="molecule type" value="Genomic_DNA"/>
</dbReference>
<proteinExistence type="predicted"/>
<evidence type="ECO:0000256" key="1">
    <source>
        <dbReference type="SAM" id="Phobius"/>
    </source>
</evidence>
<feature type="transmembrane region" description="Helical" evidence="1">
    <location>
        <begin position="44"/>
        <end position="66"/>
    </location>
</feature>
<comment type="caution">
    <text evidence="2">The sequence shown here is derived from an EMBL/GenBank/DDBJ whole genome shotgun (WGS) entry which is preliminary data.</text>
</comment>
<dbReference type="Proteomes" id="UP001595868">
    <property type="component" value="Unassembled WGS sequence"/>
</dbReference>
<keyword evidence="1" id="KW-1133">Transmembrane helix</keyword>
<evidence type="ECO:0000313" key="2">
    <source>
        <dbReference type="EMBL" id="MFC4107116.1"/>
    </source>
</evidence>
<name>A0ABV8KM69_9ACTN</name>
<keyword evidence="1" id="KW-0812">Transmembrane</keyword>
<keyword evidence="3" id="KW-1185">Reference proteome</keyword>
<feature type="transmembrane region" description="Helical" evidence="1">
    <location>
        <begin position="106"/>
        <end position="127"/>
    </location>
</feature>
<organism evidence="2 3">
    <name type="scientific">Micromonospora zhanjiangensis</name>
    <dbReference type="NCBI Taxonomy" id="1522057"/>
    <lineage>
        <taxon>Bacteria</taxon>
        <taxon>Bacillati</taxon>
        <taxon>Actinomycetota</taxon>
        <taxon>Actinomycetes</taxon>
        <taxon>Micromonosporales</taxon>
        <taxon>Micromonosporaceae</taxon>
        <taxon>Micromonospora</taxon>
    </lineage>
</organism>
<feature type="transmembrane region" description="Helical" evidence="1">
    <location>
        <begin position="139"/>
        <end position="158"/>
    </location>
</feature>
<protein>
    <submittedName>
        <fullName evidence="2">Uncharacterized protein</fullName>
    </submittedName>
</protein>
<feature type="transmembrane region" description="Helical" evidence="1">
    <location>
        <begin position="170"/>
        <end position="189"/>
    </location>
</feature>
<evidence type="ECO:0000313" key="3">
    <source>
        <dbReference type="Proteomes" id="UP001595868"/>
    </source>
</evidence>
<feature type="transmembrane region" description="Helical" evidence="1">
    <location>
        <begin position="12"/>
        <end position="32"/>
    </location>
</feature>
<feature type="transmembrane region" description="Helical" evidence="1">
    <location>
        <begin position="78"/>
        <end position="99"/>
    </location>
</feature>
<reference evidence="3" key="1">
    <citation type="journal article" date="2019" name="Int. J. Syst. Evol. Microbiol.">
        <title>The Global Catalogue of Microorganisms (GCM) 10K type strain sequencing project: providing services to taxonomists for standard genome sequencing and annotation.</title>
        <authorList>
            <consortium name="The Broad Institute Genomics Platform"/>
            <consortium name="The Broad Institute Genome Sequencing Center for Infectious Disease"/>
            <person name="Wu L."/>
            <person name="Ma J."/>
        </authorList>
    </citation>
    <scope>NUCLEOTIDE SEQUENCE [LARGE SCALE GENOMIC DNA]</scope>
    <source>
        <strain evidence="3">2902at01</strain>
    </source>
</reference>
<sequence>MVEDSGHPVDQSLVRLLIAATVLPVGVTAGWLAHRIGQTGRIAAPGLVAPATSALGVGVLAGLPYVGESLGKATSATLVAVACWGAATVALATGCRALVRRGRTRTAMAALVLGGLAVVELACAVYLSVAPVGTGTSVTATLGAYPALLVGAGTDVLGDRAGELTETLKILPQLLTVCTAFALVLAATGTPEAADRP</sequence>
<dbReference type="RefSeq" id="WP_377545684.1">
    <property type="nucleotide sequence ID" value="NZ_JBHSBN010000008.1"/>
</dbReference>
<keyword evidence="1" id="KW-0472">Membrane</keyword>